<dbReference type="Pfam" id="PF12905">
    <property type="entry name" value="Glyco_hydro_101"/>
    <property type="match status" value="1"/>
</dbReference>
<feature type="signal peptide" evidence="1">
    <location>
        <begin position="1"/>
        <end position="30"/>
    </location>
</feature>
<dbReference type="InterPro" id="IPR040502">
    <property type="entry name" value="GH101_dom-6"/>
</dbReference>
<dbReference type="Gene3D" id="2.80.10.50">
    <property type="match status" value="1"/>
</dbReference>
<dbReference type="KEGG" id="sata:C5746_04820"/>
<dbReference type="InterPro" id="IPR049314">
    <property type="entry name" value="GH101_dom-5"/>
</dbReference>
<protein>
    <recommendedName>
        <fullName evidence="2">Ricin B lectin domain-containing protein</fullName>
    </recommendedName>
</protein>
<proteinExistence type="predicted"/>
<dbReference type="EMBL" id="CP027306">
    <property type="protein sequence ID" value="AXE76380.1"/>
    <property type="molecule type" value="Genomic_DNA"/>
</dbReference>
<dbReference type="AlphaFoldDB" id="A0A2Z5J7W2"/>
<dbReference type="InterPro" id="IPR025706">
    <property type="entry name" value="Endoa_GalNAc"/>
</dbReference>
<dbReference type="CDD" id="cd23418">
    <property type="entry name" value="beta-trefoil_Ricin_XLN-like"/>
    <property type="match status" value="1"/>
</dbReference>
<dbReference type="InterPro" id="IPR040633">
    <property type="entry name" value="Gal_mutarotas_3"/>
</dbReference>
<dbReference type="Pfam" id="PF21466">
    <property type="entry name" value="GH101_dom-5"/>
    <property type="match status" value="1"/>
</dbReference>
<dbReference type="InterPro" id="IPR035992">
    <property type="entry name" value="Ricin_B-like_lectins"/>
</dbReference>
<evidence type="ECO:0000313" key="3">
    <source>
        <dbReference type="EMBL" id="AXE76380.1"/>
    </source>
</evidence>
<dbReference type="SUPFAM" id="SSF50370">
    <property type="entry name" value="Ricin B-like lectins"/>
    <property type="match status" value="1"/>
</dbReference>
<dbReference type="Gene3D" id="2.70.98.10">
    <property type="match status" value="1"/>
</dbReference>
<feature type="domain" description="Ricin B lectin" evidence="2">
    <location>
        <begin position="1086"/>
        <end position="1211"/>
    </location>
</feature>
<dbReference type="Pfam" id="PF00652">
    <property type="entry name" value="Ricin_B_lectin"/>
    <property type="match status" value="1"/>
</dbReference>
<accession>A0A2Z5J7W2</accession>
<dbReference type="Pfam" id="PF17451">
    <property type="entry name" value="Glyco_hyd_101C"/>
    <property type="match status" value="1"/>
</dbReference>
<dbReference type="GO" id="GO:0033926">
    <property type="term" value="F:endo-alpha-N-acetylgalactosaminidase activity"/>
    <property type="evidence" value="ECO:0007669"/>
    <property type="project" value="InterPro"/>
</dbReference>
<dbReference type="SMART" id="SM00458">
    <property type="entry name" value="RICIN"/>
    <property type="match status" value="1"/>
</dbReference>
<dbReference type="Pfam" id="PF18080">
    <property type="entry name" value="Gal_mutarotas_3"/>
    <property type="match status" value="1"/>
</dbReference>
<gene>
    <name evidence="3" type="ORF">C5746_04820</name>
</gene>
<dbReference type="Proteomes" id="UP000252698">
    <property type="component" value="Chromosome"/>
</dbReference>
<dbReference type="GO" id="GO:0030246">
    <property type="term" value="F:carbohydrate binding"/>
    <property type="evidence" value="ECO:0007669"/>
    <property type="project" value="InterPro"/>
</dbReference>
<evidence type="ECO:0000259" key="2">
    <source>
        <dbReference type="SMART" id="SM00458"/>
    </source>
</evidence>
<dbReference type="InterPro" id="IPR014718">
    <property type="entry name" value="GH-type_carb-bd"/>
</dbReference>
<reference evidence="3 4" key="1">
    <citation type="journal article" date="2018" name="Front. Microbiol.">
        <title>Genome Sequencing of Streptomyces atratus SCSIOZH16 and Activation Production of Nocardamine via Metabolic Engineering.</title>
        <authorList>
            <person name="Li Y."/>
            <person name="Zhang C."/>
            <person name="Liu C."/>
            <person name="Ju J."/>
            <person name="Ma J."/>
        </authorList>
    </citation>
    <scope>NUCLEOTIDE SEQUENCE [LARGE SCALE GENOMIC DNA]</scope>
    <source>
        <strain evidence="3 4">SCSIO_ZH16</strain>
    </source>
</reference>
<dbReference type="InterPro" id="IPR035364">
    <property type="entry name" value="Beta_sandwich_GH101"/>
</dbReference>
<feature type="chain" id="PRO_5016232884" description="Ricin B lectin domain-containing protein" evidence="1">
    <location>
        <begin position="31"/>
        <end position="1211"/>
    </location>
</feature>
<dbReference type="Pfam" id="PF17974">
    <property type="entry name" value="GalBD_like"/>
    <property type="match status" value="1"/>
</dbReference>
<sequence length="1211" mass="128004">MAMHRPRSRGTCAALLSTSLLVLGAAPATAAPVTAAPAAAGPGTATISSGKLTATVDTTFPQVLKYQLGEGTLPGNAGATPQVRINGAAYTPTVTSVLAGNHADYVLEFSSIGVTLNVRVSVSGSVLDWKVTRVTETGSTKVATLAIPGQSLLSIRGDQAGAQIADASVYNSWHAVATGNPPGPDTDTIGAVSSLPTDSAPRHKAVTLVANSTIAAGITSNSLTTFGDPVDPRRGGNLLVQTTASAGVNTTAIGSDEWTYRGPDGRVVALPEEKVVLTGDANGSGGVDWQDAAVAYRKIRPEPKQAADTKNNVVSQISMNFVSQAQNPFIKTLDDIKKTALYTDGLGQSIELKGYQAEGHDAGHPDYAGHYNTAAGGLADLNTLVDGAKAHNTIVGVHISDVGAAPRSHAFRWDKTDNPTNPEYPYIWGDTAYGLDTAKDLASGDYTRRIDALARDVPNLGFVYSDAFVEADSVDWYAWKEADAVTRHGMPVYTEWPGYMFPYASWYHVSNERKDAGINSQILRFIYNQDMDAWINKSEPMLGGEQNKASFMGWHSDNSVTKEIAEVFTNNLPTKYLQNFQITGWKPGAIQFTDGVSTKMNGSSPQIWRDGALERDGNKLFLPWSPQGQQKIYAWNDAAESRTWTLPKAWSGQSSVTLHKLSDTGKDAGTKITVSGGQVTLDLNAKTPYVIYPGTPVAAPTSGRHADGSNTGAPVLRTDTASSVGFGNGTIVKNGEFFTRDLTAWTPSSTSGDTSGVSVVTDSGGFQNLRITGADDGQVTQRLTGLTPGRTYSASAYVSVTGTRRATLQVDGNGATPVSHWIDKPPPVQNDADNRFSGQRFQRLEVLFTQPAGATTATLHLMAGADTGGDSVLWSDVRAMADPGATHQADGHFYTEDFEHNTGGGFGPFLIGKPGEPSEILSEFHNGYTRDTISGKYSLETINNGSGLQFRTWPGSIRFVPGHSYRVQADYQSDTDAQYHFQVAADNAGSPIVDVPLDQTTTRGLTSAPSPGPVPSWWTGSWTDSLPPQQSAPHSRIDTSFTAGNCGDAYLALTAATGKKGAATLDNLVIDDLGTTATGLPTCPATTSGPIVGAGSDRCVDASNGNDTGIQLWDCNGGADQTWTFHKDGTIRALSKCLDVTAHGTTNGSGVELWDCNGGANQQWTYDPGTKAFQGVESGLCLDATNAATANGTPLQIWSCTGRSNQQWTRP</sequence>
<dbReference type="Gene3D" id="3.20.20.80">
    <property type="entry name" value="Glycosidases"/>
    <property type="match status" value="1"/>
</dbReference>
<evidence type="ECO:0000313" key="4">
    <source>
        <dbReference type="Proteomes" id="UP000252698"/>
    </source>
</evidence>
<dbReference type="Gene3D" id="2.60.120.260">
    <property type="entry name" value="Galactose-binding domain-like"/>
    <property type="match status" value="2"/>
</dbReference>
<organism evidence="3 4">
    <name type="scientific">Streptomyces atratus</name>
    <dbReference type="NCBI Taxonomy" id="1893"/>
    <lineage>
        <taxon>Bacteria</taxon>
        <taxon>Bacillati</taxon>
        <taxon>Actinomycetota</taxon>
        <taxon>Actinomycetes</taxon>
        <taxon>Kitasatosporales</taxon>
        <taxon>Streptomycetaceae</taxon>
        <taxon>Streptomyces</taxon>
    </lineage>
</organism>
<dbReference type="GeneID" id="95517852"/>
<name>A0A2Z5J7W2_STRAR</name>
<evidence type="ECO:0000256" key="1">
    <source>
        <dbReference type="SAM" id="SignalP"/>
    </source>
</evidence>
<dbReference type="RefSeq" id="WP_114243044.1">
    <property type="nucleotide sequence ID" value="NZ_CP027306.1"/>
</dbReference>
<dbReference type="InterPro" id="IPR000772">
    <property type="entry name" value="Ricin_B_lectin"/>
</dbReference>
<dbReference type="PROSITE" id="PS50231">
    <property type="entry name" value="RICIN_B_LECTIN"/>
    <property type="match status" value="1"/>
</dbReference>
<keyword evidence="1" id="KW-0732">Signal</keyword>